<evidence type="ECO:0000313" key="2">
    <source>
        <dbReference type="Proteomes" id="UP000287033"/>
    </source>
</evidence>
<organism evidence="1 2">
    <name type="scientific">Chiloscyllium punctatum</name>
    <name type="common">Brownbanded bambooshark</name>
    <name type="synonym">Hemiscyllium punctatum</name>
    <dbReference type="NCBI Taxonomy" id="137246"/>
    <lineage>
        <taxon>Eukaryota</taxon>
        <taxon>Metazoa</taxon>
        <taxon>Chordata</taxon>
        <taxon>Craniata</taxon>
        <taxon>Vertebrata</taxon>
        <taxon>Chondrichthyes</taxon>
        <taxon>Elasmobranchii</taxon>
        <taxon>Galeomorphii</taxon>
        <taxon>Galeoidea</taxon>
        <taxon>Orectolobiformes</taxon>
        <taxon>Hemiscylliidae</taxon>
        <taxon>Chiloscyllium</taxon>
    </lineage>
</organism>
<sequence length="123" mass="14095">MRRFANGRGRSRGAWINRLTLIDIAVCIPETAVYALTSKLIRHMAKIDALFLLHCRVLSLKKNCVNDAEAHLIKEQTKLAKELKADSCGAQPSCLLKLKILWFWNQCSCYHTLKSWAEKLWVP</sequence>
<dbReference type="EMBL" id="BEZZ01001927">
    <property type="protein sequence ID" value="GCC20748.1"/>
    <property type="molecule type" value="Genomic_DNA"/>
</dbReference>
<keyword evidence="2" id="KW-1185">Reference proteome</keyword>
<name>A0A401RRJ0_CHIPU</name>
<proteinExistence type="predicted"/>
<reference evidence="1 2" key="1">
    <citation type="journal article" date="2018" name="Nat. Ecol. Evol.">
        <title>Shark genomes provide insights into elasmobranch evolution and the origin of vertebrates.</title>
        <authorList>
            <person name="Hara Y"/>
            <person name="Yamaguchi K"/>
            <person name="Onimaru K"/>
            <person name="Kadota M"/>
            <person name="Koyanagi M"/>
            <person name="Keeley SD"/>
            <person name="Tatsumi K"/>
            <person name="Tanaka K"/>
            <person name="Motone F"/>
            <person name="Kageyama Y"/>
            <person name="Nozu R"/>
            <person name="Adachi N"/>
            <person name="Nishimura O"/>
            <person name="Nakagawa R"/>
            <person name="Tanegashima C"/>
            <person name="Kiyatake I"/>
            <person name="Matsumoto R"/>
            <person name="Murakumo K"/>
            <person name="Nishida K"/>
            <person name="Terakita A"/>
            <person name="Kuratani S"/>
            <person name="Sato K"/>
            <person name="Hyodo S Kuraku.S."/>
        </authorList>
    </citation>
    <scope>NUCLEOTIDE SEQUENCE [LARGE SCALE GENOMIC DNA]</scope>
</reference>
<gene>
    <name evidence="1" type="ORF">chiPu_0019315</name>
</gene>
<accession>A0A401RRJ0</accession>
<dbReference type="AlphaFoldDB" id="A0A401RRJ0"/>
<comment type="caution">
    <text evidence="1">The sequence shown here is derived from an EMBL/GenBank/DDBJ whole genome shotgun (WGS) entry which is preliminary data.</text>
</comment>
<evidence type="ECO:0000313" key="1">
    <source>
        <dbReference type="EMBL" id="GCC20748.1"/>
    </source>
</evidence>
<protein>
    <submittedName>
        <fullName evidence="1">Uncharacterized protein</fullName>
    </submittedName>
</protein>
<dbReference type="Proteomes" id="UP000287033">
    <property type="component" value="Unassembled WGS sequence"/>
</dbReference>